<dbReference type="Proteomes" id="UP000307378">
    <property type="component" value="Unassembled WGS sequence"/>
</dbReference>
<feature type="signal peptide" evidence="1">
    <location>
        <begin position="1"/>
        <end position="22"/>
    </location>
</feature>
<comment type="caution">
    <text evidence="2">The sequence shown here is derived from an EMBL/GenBank/DDBJ whole genome shotgun (WGS) entry which is preliminary data.</text>
</comment>
<accession>A0A4V4HQB2</accession>
<gene>
    <name evidence="2" type="ORF">FAA86_18160</name>
</gene>
<evidence type="ECO:0000313" key="3">
    <source>
        <dbReference type="Proteomes" id="UP000307378"/>
    </source>
</evidence>
<dbReference type="EMBL" id="STGU01000011">
    <property type="protein sequence ID" value="THV33116.1"/>
    <property type="molecule type" value="Genomic_DNA"/>
</dbReference>
<organism evidence="2 3">
    <name type="scientific">Rhizobium rosettiformans W3</name>
    <dbReference type="NCBI Taxonomy" id="538378"/>
    <lineage>
        <taxon>Bacteria</taxon>
        <taxon>Pseudomonadati</taxon>
        <taxon>Pseudomonadota</taxon>
        <taxon>Alphaproteobacteria</taxon>
        <taxon>Hyphomicrobiales</taxon>
        <taxon>Rhizobiaceae</taxon>
        <taxon>Rhizobium/Agrobacterium group</taxon>
        <taxon>Rhizobium</taxon>
    </lineage>
</organism>
<keyword evidence="1" id="KW-0732">Signal</keyword>
<proteinExistence type="predicted"/>
<evidence type="ECO:0000256" key="1">
    <source>
        <dbReference type="SAM" id="SignalP"/>
    </source>
</evidence>
<dbReference type="AlphaFoldDB" id="A0A4V4HQB2"/>
<evidence type="ECO:0000313" key="2">
    <source>
        <dbReference type="EMBL" id="THV33116.1"/>
    </source>
</evidence>
<feature type="chain" id="PRO_5020865725" description="DUF4189 domain-containing protein" evidence="1">
    <location>
        <begin position="23"/>
        <end position="144"/>
    </location>
</feature>
<dbReference type="RefSeq" id="WP_136542545.1">
    <property type="nucleotide sequence ID" value="NZ_STGU01000011.1"/>
</dbReference>
<name>A0A4V4HQB2_9HYPH</name>
<sequence length="144" mass="15338">MTGMRRLVTILCVTLSAAAVQAQEGGRKAIAFVQAPEMGAGVCVESDTDGAIDCAMKQCMESGATAEDCQVNATCYPANWSVDVFMMADGGPHWHQYSCGWQTRELALKAAELACSDAKENNLIECSAVQLIDEEGTILAPPFE</sequence>
<reference evidence="2 3" key="1">
    <citation type="submission" date="2019-04" db="EMBL/GenBank/DDBJ databases">
        <title>genome sequence of strain W3.</title>
        <authorList>
            <person name="Gao J."/>
            <person name="Sun J."/>
        </authorList>
    </citation>
    <scope>NUCLEOTIDE SEQUENCE [LARGE SCALE GENOMIC DNA]</scope>
    <source>
        <strain evidence="2 3">W3</strain>
    </source>
</reference>
<evidence type="ECO:0008006" key="4">
    <source>
        <dbReference type="Google" id="ProtNLM"/>
    </source>
</evidence>
<protein>
    <recommendedName>
        <fullName evidence="4">DUF4189 domain-containing protein</fullName>
    </recommendedName>
</protein>